<gene>
    <name evidence="2" type="ORF">CAL26_14305</name>
</gene>
<keyword evidence="2" id="KW-0449">Lipoprotein</keyword>
<dbReference type="PROSITE" id="PS51257">
    <property type="entry name" value="PROKAR_LIPOPROTEIN"/>
    <property type="match status" value="1"/>
</dbReference>
<evidence type="ECO:0000313" key="2">
    <source>
        <dbReference type="EMBL" id="OZI21353.1"/>
    </source>
</evidence>
<name>A0A261RAE9_9BORD</name>
<reference evidence="2" key="1">
    <citation type="submission" date="2017-05" db="EMBL/GenBank/DDBJ databases">
        <title>Complete and WGS of Bordetella genogroups.</title>
        <authorList>
            <person name="Spilker T."/>
            <person name="Lipuma J."/>
        </authorList>
    </citation>
    <scope>NUCLEOTIDE SEQUENCE</scope>
    <source>
        <strain evidence="2">AU21707</strain>
    </source>
</reference>
<proteinExistence type="predicted"/>
<dbReference type="OrthoDB" id="5295180at2"/>
<accession>A0A261RAE9</accession>
<organism evidence="2 3">
    <name type="scientific">Bordetella genomosp. 9</name>
    <dbReference type="NCBI Taxonomy" id="1416803"/>
    <lineage>
        <taxon>Bacteria</taxon>
        <taxon>Pseudomonadati</taxon>
        <taxon>Pseudomonadota</taxon>
        <taxon>Betaproteobacteria</taxon>
        <taxon>Burkholderiales</taxon>
        <taxon>Alcaligenaceae</taxon>
        <taxon>Bordetella</taxon>
    </lineage>
</organism>
<dbReference type="EMBL" id="NEVJ01000003">
    <property type="protein sequence ID" value="OZI21353.1"/>
    <property type="molecule type" value="Genomic_DNA"/>
</dbReference>
<sequence length="76" mass="8126">MDRATDNAAAPARPWYREPWPWILMAGPAVALVGCMVTMYLAANRYVDAPITEGATRQGLVVTKTPAAIAKAPAAR</sequence>
<evidence type="ECO:0000256" key="1">
    <source>
        <dbReference type="SAM" id="Phobius"/>
    </source>
</evidence>
<keyword evidence="1" id="KW-1133">Transmembrane helix</keyword>
<dbReference type="AlphaFoldDB" id="A0A261RAE9"/>
<protein>
    <submittedName>
        <fullName evidence="2">Lipoprotein</fullName>
    </submittedName>
</protein>
<comment type="caution">
    <text evidence="2">The sequence shown here is derived from an EMBL/GenBank/DDBJ whole genome shotgun (WGS) entry which is preliminary data.</text>
</comment>
<feature type="transmembrane region" description="Helical" evidence="1">
    <location>
        <begin position="20"/>
        <end position="43"/>
    </location>
</feature>
<keyword evidence="3" id="KW-1185">Reference proteome</keyword>
<keyword evidence="1" id="KW-0812">Transmembrane</keyword>
<keyword evidence="1" id="KW-0472">Membrane</keyword>
<dbReference type="Proteomes" id="UP000216857">
    <property type="component" value="Unassembled WGS sequence"/>
</dbReference>
<evidence type="ECO:0000313" key="3">
    <source>
        <dbReference type="Proteomes" id="UP000216857"/>
    </source>
</evidence>